<name>D1Z2I3_METPS</name>
<feature type="transmembrane region" description="Helical" evidence="5">
    <location>
        <begin position="124"/>
        <end position="141"/>
    </location>
</feature>
<dbReference type="PATRIC" id="fig|304371.9.peg.2901"/>
<dbReference type="SUPFAM" id="SSF103473">
    <property type="entry name" value="MFS general substrate transporter"/>
    <property type="match status" value="1"/>
</dbReference>
<feature type="transmembrane region" description="Helical" evidence="5">
    <location>
        <begin position="324"/>
        <end position="345"/>
    </location>
</feature>
<reference evidence="7 8" key="2">
    <citation type="journal article" date="2008" name="Int. J. Syst. Evol. Microbiol.">
        <title>Methanocella paludicola gen. nov., sp. nov., a methane-producing archaeon, the first isolate of the lineage 'Rice Cluster I', and proposal of the new archaeal order Methanocellales ord. nov.</title>
        <authorList>
            <person name="Sakai S."/>
            <person name="Imachi H."/>
            <person name="Hanada S."/>
            <person name="Ohashi A."/>
            <person name="Harada H."/>
            <person name="Kamagata Y."/>
        </authorList>
    </citation>
    <scope>NUCLEOTIDE SEQUENCE [LARGE SCALE GENOMIC DNA]</scope>
    <source>
        <strain evidence="8">DSM 17711 / JCM 13418 / NBRC 101707 / SANAE</strain>
    </source>
</reference>
<dbReference type="InterPro" id="IPR036259">
    <property type="entry name" value="MFS_trans_sf"/>
</dbReference>
<feature type="transmembrane region" description="Helical" evidence="5">
    <location>
        <begin position="235"/>
        <end position="260"/>
    </location>
</feature>
<dbReference type="GO" id="GO:0022857">
    <property type="term" value="F:transmembrane transporter activity"/>
    <property type="evidence" value="ECO:0007669"/>
    <property type="project" value="InterPro"/>
</dbReference>
<reference evidence="7 8" key="1">
    <citation type="journal article" date="2007" name="Appl. Environ. Microbiol.">
        <title>Isolation of key methanogens for global methane emission from rice paddy fields: a novel isolate affiliated with the clone cluster rice cluster I.</title>
        <authorList>
            <person name="Sakai S."/>
            <person name="Imachi H."/>
            <person name="Sekiguchi Y."/>
            <person name="Ohashi A."/>
            <person name="Harada H."/>
            <person name="Kamagata Y."/>
        </authorList>
    </citation>
    <scope>NUCLEOTIDE SEQUENCE [LARGE SCALE GENOMIC DNA]</scope>
    <source>
        <strain evidence="8">DSM 17711 / JCM 13418 / NBRC 101707 / SANAE</strain>
    </source>
</reference>
<feature type="transmembrane region" description="Helical" evidence="5">
    <location>
        <begin position="60"/>
        <end position="83"/>
    </location>
</feature>
<sequence length="414" mass="43394">MSSLENASTTLKQVVVEKEKPKGAFDTFRILILAMGHLVNDSYSNIVPPLLPMLKAAYGLSYAASGMLTTVYTITSSIVQPLFGYYADKHGRRWLVALSTAWVAFFMSLIGVVSYLGLDSSGSYIVLLTLIALAGFGNAAYHPQGASMVPRVSGDHKGLGVSIFSAGGNLGYAITPLLVVPATALWGLKGTLVFLIPGFLMSLLLYRYAPEAPQTGAHLKVGELIRDITSVIKPLLVVTGIVVMRAWVFFGLITFLPLYFALRNEAPVTASVHLFVLLLFGAIGGLIGGAASDRYGRKFVIVTSLVITGPLLYLALSTSGLVEWALTAMAGAALLASFSPAVLIAQDLIPNNQGIASGLILGLAIGIGGLGVSVTGAFADAFGLTAAVYSLVLLPVMAMLFALALPGSIRPRLG</sequence>
<evidence type="ECO:0000259" key="6">
    <source>
        <dbReference type="PROSITE" id="PS50850"/>
    </source>
</evidence>
<keyword evidence="8" id="KW-1185">Reference proteome</keyword>
<dbReference type="PROSITE" id="PS00216">
    <property type="entry name" value="SUGAR_TRANSPORT_1"/>
    <property type="match status" value="1"/>
</dbReference>
<dbReference type="Pfam" id="PF07690">
    <property type="entry name" value="MFS_1"/>
    <property type="match status" value="1"/>
</dbReference>
<protein>
    <submittedName>
        <fullName evidence="7">MFS transporter</fullName>
    </submittedName>
</protein>
<keyword evidence="2 5" id="KW-0812">Transmembrane</keyword>
<feature type="transmembrane region" description="Helical" evidence="5">
    <location>
        <begin position="95"/>
        <end position="118"/>
    </location>
</feature>
<evidence type="ECO:0000256" key="2">
    <source>
        <dbReference type="ARBA" id="ARBA00022692"/>
    </source>
</evidence>
<feature type="transmembrane region" description="Helical" evidence="5">
    <location>
        <begin position="186"/>
        <end position="206"/>
    </location>
</feature>
<evidence type="ECO:0000256" key="3">
    <source>
        <dbReference type="ARBA" id="ARBA00022989"/>
    </source>
</evidence>
<evidence type="ECO:0000313" key="8">
    <source>
        <dbReference type="Proteomes" id="UP000001882"/>
    </source>
</evidence>
<dbReference type="PANTHER" id="PTHR43129:SF1">
    <property type="entry name" value="FOSMIDOMYCIN RESISTANCE PROTEIN"/>
    <property type="match status" value="1"/>
</dbReference>
<dbReference type="RefSeq" id="WP_012901575.1">
    <property type="nucleotide sequence ID" value="NC_013665.1"/>
</dbReference>
<dbReference type="KEGG" id="mpd:MCP_2833"/>
<evidence type="ECO:0000256" key="4">
    <source>
        <dbReference type="ARBA" id="ARBA00023136"/>
    </source>
</evidence>
<dbReference type="GeneID" id="8682512"/>
<feature type="transmembrane region" description="Helical" evidence="5">
    <location>
        <begin position="272"/>
        <end position="292"/>
    </location>
</feature>
<feature type="domain" description="Major facilitator superfamily (MFS) profile" evidence="6">
    <location>
        <begin position="29"/>
        <end position="410"/>
    </location>
</feature>
<feature type="transmembrane region" description="Helical" evidence="5">
    <location>
        <begin position="357"/>
        <end position="378"/>
    </location>
</feature>
<keyword evidence="4 5" id="KW-0472">Membrane</keyword>
<evidence type="ECO:0000256" key="1">
    <source>
        <dbReference type="ARBA" id="ARBA00004141"/>
    </source>
</evidence>
<dbReference type="CDD" id="cd17478">
    <property type="entry name" value="MFS_FsR"/>
    <property type="match status" value="1"/>
</dbReference>
<dbReference type="PROSITE" id="PS50850">
    <property type="entry name" value="MFS"/>
    <property type="match status" value="1"/>
</dbReference>
<evidence type="ECO:0000256" key="5">
    <source>
        <dbReference type="SAM" id="Phobius"/>
    </source>
</evidence>
<feature type="transmembrane region" description="Helical" evidence="5">
    <location>
        <begin position="299"/>
        <end position="318"/>
    </location>
</feature>
<dbReference type="STRING" id="304371.MCP_2833"/>
<dbReference type="GO" id="GO:0005886">
    <property type="term" value="C:plasma membrane"/>
    <property type="evidence" value="ECO:0007669"/>
    <property type="project" value="TreeGrafter"/>
</dbReference>
<reference evidence="8" key="3">
    <citation type="journal article" date="2011" name="PLoS ONE">
        <title>Genome sequence of a mesophilic hydrogenotrophic methanogen Methanocella paludicola, the first cultivated representative of the order Methanocellales.</title>
        <authorList>
            <person name="Sakai S."/>
            <person name="Takaki Y."/>
            <person name="Shimamura S."/>
            <person name="Sekine M."/>
            <person name="Tajima T."/>
            <person name="Kosugi H."/>
            <person name="Ichikawa N."/>
            <person name="Tasumi E."/>
            <person name="Hiraki A.T."/>
            <person name="Shimizu A."/>
            <person name="Kato Y."/>
            <person name="Nishiko R."/>
            <person name="Mori K."/>
            <person name="Fujita N."/>
            <person name="Imachi H."/>
            <person name="Takai K."/>
        </authorList>
    </citation>
    <scope>NUCLEOTIDE SEQUENCE [LARGE SCALE GENOMIC DNA]</scope>
    <source>
        <strain evidence="8">DSM 17711 / JCM 13418 / NBRC 101707 / SANAE</strain>
    </source>
</reference>
<evidence type="ECO:0000313" key="7">
    <source>
        <dbReference type="EMBL" id="BAI62905.1"/>
    </source>
</evidence>
<gene>
    <name evidence="7" type="ordered locus">MCP_2833</name>
</gene>
<comment type="subcellular location">
    <subcellularLocation>
        <location evidence="1">Membrane</location>
        <topology evidence="1">Multi-pass membrane protein</topology>
    </subcellularLocation>
</comment>
<dbReference type="InterPro" id="IPR005829">
    <property type="entry name" value="Sugar_transporter_CS"/>
</dbReference>
<dbReference type="PANTHER" id="PTHR43129">
    <property type="entry name" value="FOSMIDOMYCIN RESISTANCE PROTEIN"/>
    <property type="match status" value="1"/>
</dbReference>
<proteinExistence type="predicted"/>
<keyword evidence="3 5" id="KW-1133">Transmembrane helix</keyword>
<feature type="transmembrane region" description="Helical" evidence="5">
    <location>
        <begin position="161"/>
        <end position="180"/>
    </location>
</feature>
<dbReference type="AlphaFoldDB" id="D1Z2I3"/>
<dbReference type="Proteomes" id="UP000001882">
    <property type="component" value="Chromosome"/>
</dbReference>
<dbReference type="InParanoid" id="D1Z2I3"/>
<dbReference type="InterPro" id="IPR011701">
    <property type="entry name" value="MFS"/>
</dbReference>
<dbReference type="Gene3D" id="1.20.1250.20">
    <property type="entry name" value="MFS general substrate transporter like domains"/>
    <property type="match status" value="2"/>
</dbReference>
<dbReference type="EMBL" id="AP011532">
    <property type="protein sequence ID" value="BAI62905.1"/>
    <property type="molecule type" value="Genomic_DNA"/>
</dbReference>
<dbReference type="eggNOG" id="arCOG00130">
    <property type="taxonomic scope" value="Archaea"/>
</dbReference>
<organism evidence="7 8">
    <name type="scientific">Methanocella paludicola (strain DSM 17711 / JCM 13418 / NBRC 101707 / SANAE)</name>
    <dbReference type="NCBI Taxonomy" id="304371"/>
    <lineage>
        <taxon>Archaea</taxon>
        <taxon>Methanobacteriati</taxon>
        <taxon>Methanobacteriota</taxon>
        <taxon>Stenosarchaea group</taxon>
        <taxon>Methanomicrobia</taxon>
        <taxon>Methanocellales</taxon>
        <taxon>Methanocellaceae</taxon>
        <taxon>Methanocella</taxon>
    </lineage>
</organism>
<accession>D1Z2I3</accession>
<dbReference type="InterPro" id="IPR020846">
    <property type="entry name" value="MFS_dom"/>
</dbReference>
<feature type="transmembrane region" description="Helical" evidence="5">
    <location>
        <begin position="384"/>
        <end position="405"/>
    </location>
</feature>